<dbReference type="GO" id="GO:0005655">
    <property type="term" value="C:nucleolar ribonuclease P complex"/>
    <property type="evidence" value="ECO:0007669"/>
    <property type="project" value="TreeGrafter"/>
</dbReference>
<name>A0AAP0BTZ7_9ASPA</name>
<dbReference type="EMBL" id="JBBWWQ010000004">
    <property type="protein sequence ID" value="KAK8948687.1"/>
    <property type="molecule type" value="Genomic_DNA"/>
</dbReference>
<evidence type="ECO:0000256" key="1">
    <source>
        <dbReference type="ARBA" id="ARBA00004123"/>
    </source>
</evidence>
<evidence type="ECO:0000256" key="3">
    <source>
        <dbReference type="ARBA" id="ARBA00022694"/>
    </source>
</evidence>
<dbReference type="SUPFAM" id="SSF89550">
    <property type="entry name" value="PHP domain-like"/>
    <property type="match status" value="1"/>
</dbReference>
<dbReference type="FunFam" id="3.20.20.140:FF:000044">
    <property type="entry name" value="Polymerase/histidinol phosphatase-like protein"/>
    <property type="match status" value="1"/>
</dbReference>
<dbReference type="Pfam" id="PF01876">
    <property type="entry name" value="RNase_P_p30"/>
    <property type="match status" value="1"/>
</dbReference>
<feature type="region of interest" description="Disordered" evidence="6">
    <location>
        <begin position="612"/>
        <end position="639"/>
    </location>
</feature>
<dbReference type="AlphaFoldDB" id="A0AAP0BTZ7"/>
<sequence>MAFFDLSIPYLEKAGGPASDTRSRRDSRLRTVARAMELGYTAVAYDRHFRGVLSDADRCQIAPFPAQSFLEIVSGDSLAAFTAAVSLHRDLLGIPRASPFRQYTRITVSVDSTAAASLLNSGNRLLRSYDLVAARPVNQMAFDQACKASEVDIISLDFSQKLQFRLKLPMVQAAIKRGVHFEISYSHLISDGHARRQILSEAKMLGEWTRGKNLIISGSATSLNEVRGPHDVANLSTVLLGLSMERAKAAISKNCRSLVANALRKKDCYFKEAIKIERILPEENMVSQGNWFNDWNDWEPISSGVNDLPSLDDMAKIFSAASTSSKSLNAIDFTSSINGMAPNVPLFSCANSKIELDLSFGHHTSNDVEHNNVDRVFTEASMMVSKSVPNAANEERNPCSYENSMAIDHFQNPSCNRTPMLDGHLSLTSLVVDDVYGTGIIKTSNMGMKNIEIIDQVDTGFVFTETQKDVADLLDCSFVGTRDQIPGNGTKITVDEHYLGEMSESEKLSSGDGHVSGSPDMMEVHEQLGLPLEYSTSKDLDEMGGQEQSIVKFGTSISEDYRVKVELENQQESTSAAQSTSVNLLDGSAELEMQVHTSNLCKRNDFYGFETKTEGNKPISTAENPEAGALSEDPSPAAKEEQCFMSENNTLESTVIEMEGKGIKQSVTSGGFSNHHHRTSRKHRGVRGRSHYAGFLLSVKNFCKPVFFKKKTGRSRTRNMFLHG</sequence>
<dbReference type="GO" id="GO:0016787">
    <property type="term" value="F:hydrolase activity"/>
    <property type="evidence" value="ECO:0007669"/>
    <property type="project" value="UniProtKB-KW"/>
</dbReference>
<accession>A0AAP0BTZ7</accession>
<dbReference type="Proteomes" id="UP001418222">
    <property type="component" value="Unassembled WGS sequence"/>
</dbReference>
<keyword evidence="4" id="KW-0378">Hydrolase</keyword>
<protein>
    <submittedName>
        <fullName evidence="7">Uncharacterized protein</fullName>
    </submittedName>
</protein>
<organism evidence="7 8">
    <name type="scientific">Platanthera zijinensis</name>
    <dbReference type="NCBI Taxonomy" id="2320716"/>
    <lineage>
        <taxon>Eukaryota</taxon>
        <taxon>Viridiplantae</taxon>
        <taxon>Streptophyta</taxon>
        <taxon>Embryophyta</taxon>
        <taxon>Tracheophyta</taxon>
        <taxon>Spermatophyta</taxon>
        <taxon>Magnoliopsida</taxon>
        <taxon>Liliopsida</taxon>
        <taxon>Asparagales</taxon>
        <taxon>Orchidaceae</taxon>
        <taxon>Orchidoideae</taxon>
        <taxon>Orchideae</taxon>
        <taxon>Orchidinae</taxon>
        <taxon>Platanthera</taxon>
    </lineage>
</organism>
<evidence type="ECO:0000256" key="6">
    <source>
        <dbReference type="SAM" id="MobiDB-lite"/>
    </source>
</evidence>
<evidence type="ECO:0000256" key="5">
    <source>
        <dbReference type="ARBA" id="ARBA00023242"/>
    </source>
</evidence>
<proteinExistence type="inferred from homology"/>
<comment type="similarity">
    <text evidence="2">Belongs to the eukaryotic/archaeal RNase P protein component 3 family.</text>
</comment>
<evidence type="ECO:0000256" key="4">
    <source>
        <dbReference type="ARBA" id="ARBA00022801"/>
    </source>
</evidence>
<dbReference type="PANTHER" id="PTHR13031">
    <property type="entry name" value="RIBONUCLEASE P SUBUNIT P30"/>
    <property type="match status" value="1"/>
</dbReference>
<dbReference type="PANTHER" id="PTHR13031:SF0">
    <property type="entry name" value="RIBONUCLEASE P PROTEIN SUBUNIT P30"/>
    <property type="match status" value="1"/>
</dbReference>
<evidence type="ECO:0000313" key="8">
    <source>
        <dbReference type="Proteomes" id="UP001418222"/>
    </source>
</evidence>
<gene>
    <name evidence="7" type="ORF">KSP39_PZI006304</name>
</gene>
<dbReference type="GO" id="GO:0008033">
    <property type="term" value="P:tRNA processing"/>
    <property type="evidence" value="ECO:0007669"/>
    <property type="project" value="UniProtKB-KW"/>
</dbReference>
<comment type="subcellular location">
    <subcellularLocation>
        <location evidence="1">Nucleus</location>
    </subcellularLocation>
</comment>
<feature type="compositionally biased region" description="Basic residues" evidence="6">
    <location>
        <begin position="674"/>
        <end position="687"/>
    </location>
</feature>
<feature type="region of interest" description="Disordered" evidence="6">
    <location>
        <begin position="667"/>
        <end position="687"/>
    </location>
</feature>
<dbReference type="GO" id="GO:0003723">
    <property type="term" value="F:RNA binding"/>
    <property type="evidence" value="ECO:0007669"/>
    <property type="project" value="TreeGrafter"/>
</dbReference>
<keyword evidence="5" id="KW-0539">Nucleus</keyword>
<evidence type="ECO:0000313" key="7">
    <source>
        <dbReference type="EMBL" id="KAK8948687.1"/>
    </source>
</evidence>
<dbReference type="InterPro" id="IPR016195">
    <property type="entry name" value="Pol/histidinol_Pase-like"/>
</dbReference>
<dbReference type="Gene3D" id="3.20.20.140">
    <property type="entry name" value="Metal-dependent hydrolases"/>
    <property type="match status" value="1"/>
</dbReference>
<comment type="caution">
    <text evidence="7">The sequence shown here is derived from an EMBL/GenBank/DDBJ whole genome shotgun (WGS) entry which is preliminary data.</text>
</comment>
<keyword evidence="8" id="KW-1185">Reference proteome</keyword>
<keyword evidence="3" id="KW-0819">tRNA processing</keyword>
<evidence type="ECO:0000256" key="2">
    <source>
        <dbReference type="ARBA" id="ARBA00007331"/>
    </source>
</evidence>
<reference evidence="7 8" key="1">
    <citation type="journal article" date="2022" name="Nat. Plants">
        <title>Genomes of leafy and leafless Platanthera orchids illuminate the evolution of mycoheterotrophy.</title>
        <authorList>
            <person name="Li M.H."/>
            <person name="Liu K.W."/>
            <person name="Li Z."/>
            <person name="Lu H.C."/>
            <person name="Ye Q.L."/>
            <person name="Zhang D."/>
            <person name="Wang J.Y."/>
            <person name="Li Y.F."/>
            <person name="Zhong Z.M."/>
            <person name="Liu X."/>
            <person name="Yu X."/>
            <person name="Liu D.K."/>
            <person name="Tu X.D."/>
            <person name="Liu B."/>
            <person name="Hao Y."/>
            <person name="Liao X.Y."/>
            <person name="Jiang Y.T."/>
            <person name="Sun W.H."/>
            <person name="Chen J."/>
            <person name="Chen Y.Q."/>
            <person name="Ai Y."/>
            <person name="Zhai J.W."/>
            <person name="Wu S.S."/>
            <person name="Zhou Z."/>
            <person name="Hsiao Y.Y."/>
            <person name="Wu W.L."/>
            <person name="Chen Y.Y."/>
            <person name="Lin Y.F."/>
            <person name="Hsu J.L."/>
            <person name="Li C.Y."/>
            <person name="Wang Z.W."/>
            <person name="Zhao X."/>
            <person name="Zhong W.Y."/>
            <person name="Ma X.K."/>
            <person name="Ma L."/>
            <person name="Huang J."/>
            <person name="Chen G.Z."/>
            <person name="Huang M.Z."/>
            <person name="Huang L."/>
            <person name="Peng D.H."/>
            <person name="Luo Y.B."/>
            <person name="Zou S.Q."/>
            <person name="Chen S.P."/>
            <person name="Lan S."/>
            <person name="Tsai W.C."/>
            <person name="Van de Peer Y."/>
            <person name="Liu Z.J."/>
        </authorList>
    </citation>
    <scope>NUCLEOTIDE SEQUENCE [LARGE SCALE GENOMIC DNA]</scope>
    <source>
        <strain evidence="7">Lor287</strain>
    </source>
</reference>
<dbReference type="InterPro" id="IPR002738">
    <property type="entry name" value="RNase_P_p30"/>
</dbReference>